<feature type="region of interest" description="Disordered" evidence="1">
    <location>
        <begin position="25"/>
        <end position="72"/>
    </location>
</feature>
<feature type="compositionally biased region" description="Low complexity" evidence="1">
    <location>
        <begin position="38"/>
        <end position="57"/>
    </location>
</feature>
<comment type="caution">
    <text evidence="4">The sequence shown here is derived from an EMBL/GenBank/DDBJ whole genome shotgun (WGS) entry which is preliminary data.</text>
</comment>
<evidence type="ECO:0000256" key="1">
    <source>
        <dbReference type="SAM" id="MobiDB-lite"/>
    </source>
</evidence>
<evidence type="ECO:0000256" key="2">
    <source>
        <dbReference type="SAM" id="SignalP"/>
    </source>
</evidence>
<reference evidence="5" key="1">
    <citation type="journal article" date="2019" name="Int. J. Syst. Evol. Microbiol.">
        <title>The Global Catalogue of Microorganisms (GCM) 10K type strain sequencing project: providing services to taxonomists for standard genome sequencing and annotation.</title>
        <authorList>
            <consortium name="The Broad Institute Genomics Platform"/>
            <consortium name="The Broad Institute Genome Sequencing Center for Infectious Disease"/>
            <person name="Wu L."/>
            <person name="Ma J."/>
        </authorList>
    </citation>
    <scope>NUCLEOTIDE SEQUENCE [LARGE SCALE GENOMIC DNA]</scope>
    <source>
        <strain evidence="5">JCM 10083</strain>
    </source>
</reference>
<feature type="domain" description="FAS1" evidence="3">
    <location>
        <begin position="74"/>
        <end position="204"/>
    </location>
</feature>
<dbReference type="PANTHER" id="PTHR10900">
    <property type="entry name" value="PERIOSTIN-RELATED"/>
    <property type="match status" value="1"/>
</dbReference>
<dbReference type="RefSeq" id="WP_343972915.1">
    <property type="nucleotide sequence ID" value="NZ_BAAAGK010000098.1"/>
</dbReference>
<keyword evidence="2" id="KW-0732">Signal</keyword>
<dbReference type="InterPro" id="IPR000782">
    <property type="entry name" value="FAS1_domain"/>
</dbReference>
<evidence type="ECO:0000313" key="5">
    <source>
        <dbReference type="Proteomes" id="UP001596514"/>
    </source>
</evidence>
<dbReference type="SUPFAM" id="SSF82153">
    <property type="entry name" value="FAS1 domain"/>
    <property type="match status" value="1"/>
</dbReference>
<dbReference type="Proteomes" id="UP001596514">
    <property type="component" value="Unassembled WGS sequence"/>
</dbReference>
<evidence type="ECO:0000313" key="4">
    <source>
        <dbReference type="EMBL" id="MFC7606267.1"/>
    </source>
</evidence>
<dbReference type="InterPro" id="IPR050904">
    <property type="entry name" value="Adhesion/Biosynth-related"/>
</dbReference>
<dbReference type="EMBL" id="JBHTEE010000001">
    <property type="protein sequence ID" value="MFC7606267.1"/>
    <property type="molecule type" value="Genomic_DNA"/>
</dbReference>
<accession>A0ABW2TCJ4</accession>
<evidence type="ECO:0000259" key="3">
    <source>
        <dbReference type="PROSITE" id="PS50213"/>
    </source>
</evidence>
<feature type="chain" id="PRO_5046990476" evidence="2">
    <location>
        <begin position="25"/>
        <end position="209"/>
    </location>
</feature>
<dbReference type="InterPro" id="IPR036378">
    <property type="entry name" value="FAS1_dom_sf"/>
</dbReference>
<dbReference type="PANTHER" id="PTHR10900:SF77">
    <property type="entry name" value="FI19380P1"/>
    <property type="match status" value="1"/>
</dbReference>
<dbReference type="Pfam" id="PF02469">
    <property type="entry name" value="Fasciclin"/>
    <property type="match status" value="1"/>
</dbReference>
<organism evidence="4 5">
    <name type="scientific">Streptosporangium amethystogenes subsp. fukuiense</name>
    <dbReference type="NCBI Taxonomy" id="698418"/>
    <lineage>
        <taxon>Bacteria</taxon>
        <taxon>Bacillati</taxon>
        <taxon>Actinomycetota</taxon>
        <taxon>Actinomycetes</taxon>
        <taxon>Streptosporangiales</taxon>
        <taxon>Streptosporangiaceae</taxon>
        <taxon>Streptosporangium</taxon>
    </lineage>
</organism>
<dbReference type="PROSITE" id="PS50213">
    <property type="entry name" value="FAS1"/>
    <property type="match status" value="1"/>
</dbReference>
<protein>
    <submittedName>
        <fullName evidence="4">Fasciclin domain-containing protein</fullName>
    </submittedName>
</protein>
<gene>
    <name evidence="4" type="ORF">ACFQVD_39820</name>
</gene>
<sequence>MKKELLVSGLSVLMLSALPVAAGAATQSAPTPTPSASPPGHTSSPSPGVSGKPVGPGCSALPATGKGSLGNAARERVTTAVAENPELSTLSTAIKDAGLTNKLYTAKGVTIFAPSNAAFDQLPPGTLKKLMADKPQLAKLLTYHVVEGRKSPSQLTAAPLKTMQGGQITVKGSGQDFVVSGRAKVVCGDIATKNATVYIIDKVLLPRSK</sequence>
<keyword evidence="5" id="KW-1185">Reference proteome</keyword>
<feature type="signal peptide" evidence="2">
    <location>
        <begin position="1"/>
        <end position="24"/>
    </location>
</feature>
<dbReference type="SMART" id="SM00554">
    <property type="entry name" value="FAS1"/>
    <property type="match status" value="1"/>
</dbReference>
<dbReference type="Gene3D" id="2.30.180.10">
    <property type="entry name" value="FAS1 domain"/>
    <property type="match status" value="1"/>
</dbReference>
<proteinExistence type="predicted"/>
<name>A0ABW2TCJ4_9ACTN</name>